<dbReference type="PANTHER" id="PTHR14859:SF15">
    <property type="entry name" value="ENDONUCLEASE_EXONUCLEASE_PHOSPHATASE DOMAIN-CONTAINING PROTEIN"/>
    <property type="match status" value="1"/>
</dbReference>
<dbReference type="InterPro" id="IPR051916">
    <property type="entry name" value="GPI-anchor_lipid_remodeler"/>
</dbReference>
<dbReference type="Gene3D" id="3.60.10.10">
    <property type="entry name" value="Endonuclease/exonuclease/phosphatase"/>
    <property type="match status" value="1"/>
</dbReference>
<evidence type="ECO:0000259" key="2">
    <source>
        <dbReference type="Pfam" id="PF03372"/>
    </source>
</evidence>
<feature type="chain" id="PRO_5042925804" evidence="1">
    <location>
        <begin position="27"/>
        <end position="253"/>
    </location>
</feature>
<evidence type="ECO:0000256" key="1">
    <source>
        <dbReference type="SAM" id="SignalP"/>
    </source>
</evidence>
<keyword evidence="1" id="KW-0732">Signal</keyword>
<dbReference type="GO" id="GO:0003824">
    <property type="term" value="F:catalytic activity"/>
    <property type="evidence" value="ECO:0007669"/>
    <property type="project" value="InterPro"/>
</dbReference>
<evidence type="ECO:0000313" key="3">
    <source>
        <dbReference type="EMBL" id="PNC56461.1"/>
    </source>
</evidence>
<name>A0AAP8NL97_9BACT</name>
<sequence length="253" mass="28398">MKGNKRFIFRLCVAAALFLNLFPLQAGECTLMSYNVKNGTGMDGRRDYDRTARVIAEEKPDVVALQELDQGTIRSGGRDTLQELAARTTLTGTYAKAIDYSGGSYGVGILSREKPLSVRRIPLPGREEARVLLMAEFRDYWFCVTHLSLTREDSSASIDMIAALAAKCSKPFFIAGDFNLTPDSEPITRMKKYFILLSDPAQKTFPAGHPKECIDYIWMYRGKKTEAFHVKERRVIEAPAASDHRPVKVKVSY</sequence>
<dbReference type="InterPro" id="IPR036691">
    <property type="entry name" value="Endo/exonu/phosph_ase_sf"/>
</dbReference>
<dbReference type="GO" id="GO:0006506">
    <property type="term" value="P:GPI anchor biosynthetic process"/>
    <property type="evidence" value="ECO:0007669"/>
    <property type="project" value="TreeGrafter"/>
</dbReference>
<dbReference type="AlphaFoldDB" id="A0AAP8NL97"/>
<accession>A0AAP8NL97</accession>
<dbReference type="Pfam" id="PF03372">
    <property type="entry name" value="Exo_endo_phos"/>
    <property type="match status" value="1"/>
</dbReference>
<dbReference type="PANTHER" id="PTHR14859">
    <property type="entry name" value="CALCOFLUOR WHITE HYPERSENSITIVE PROTEIN PRECURSOR"/>
    <property type="match status" value="1"/>
</dbReference>
<reference evidence="3 4" key="1">
    <citation type="journal article" date="2017" name="BMC Genomics">
        <title>Genome sequencing of 39 Akkermansia muciniphila isolates reveals its population structure, genomic and functional diverisity, and global distribution in mammalian gut microbiotas.</title>
        <authorList>
            <person name="Guo X."/>
            <person name="Li S."/>
            <person name="Zhang J."/>
            <person name="Wu F."/>
            <person name="Li X."/>
            <person name="Wu D."/>
            <person name="Zhang M."/>
            <person name="Ou Z."/>
            <person name="Jie Z."/>
            <person name="Yan Q."/>
            <person name="Li P."/>
            <person name="Yi J."/>
            <person name="Peng Y."/>
        </authorList>
    </citation>
    <scope>NUCLEOTIDE SEQUENCE [LARGE SCALE GENOMIC DNA]</scope>
    <source>
        <strain evidence="3 4">GP43</strain>
    </source>
</reference>
<dbReference type="GO" id="GO:0016020">
    <property type="term" value="C:membrane"/>
    <property type="evidence" value="ECO:0007669"/>
    <property type="project" value="GOC"/>
</dbReference>
<gene>
    <name evidence="3" type="ORF">CXU09_07380</name>
</gene>
<dbReference type="EMBL" id="PJKN01000003">
    <property type="protein sequence ID" value="PNC56461.1"/>
    <property type="molecule type" value="Genomic_DNA"/>
</dbReference>
<proteinExistence type="predicted"/>
<protein>
    <submittedName>
        <fullName evidence="3">Metallophosphoesterase</fullName>
    </submittedName>
</protein>
<organism evidence="3 4">
    <name type="scientific">Akkermansia muciniphila</name>
    <dbReference type="NCBI Taxonomy" id="239935"/>
    <lineage>
        <taxon>Bacteria</taxon>
        <taxon>Pseudomonadati</taxon>
        <taxon>Verrucomicrobiota</taxon>
        <taxon>Verrucomicrobiia</taxon>
        <taxon>Verrucomicrobiales</taxon>
        <taxon>Akkermansiaceae</taxon>
        <taxon>Akkermansia</taxon>
    </lineage>
</organism>
<dbReference type="InterPro" id="IPR005135">
    <property type="entry name" value="Endo/exonuclease/phosphatase"/>
</dbReference>
<feature type="domain" description="Endonuclease/exonuclease/phosphatase" evidence="2">
    <location>
        <begin position="32"/>
        <end position="244"/>
    </location>
</feature>
<feature type="signal peptide" evidence="1">
    <location>
        <begin position="1"/>
        <end position="26"/>
    </location>
</feature>
<dbReference type="Proteomes" id="UP000235914">
    <property type="component" value="Unassembled WGS sequence"/>
</dbReference>
<evidence type="ECO:0000313" key="4">
    <source>
        <dbReference type="Proteomes" id="UP000235914"/>
    </source>
</evidence>
<comment type="caution">
    <text evidence="3">The sequence shown here is derived from an EMBL/GenBank/DDBJ whole genome shotgun (WGS) entry which is preliminary data.</text>
</comment>
<dbReference type="SUPFAM" id="SSF56219">
    <property type="entry name" value="DNase I-like"/>
    <property type="match status" value="1"/>
</dbReference>